<feature type="transmembrane region" description="Helical" evidence="1">
    <location>
        <begin position="44"/>
        <end position="65"/>
    </location>
</feature>
<evidence type="ECO:0000256" key="1">
    <source>
        <dbReference type="SAM" id="Phobius"/>
    </source>
</evidence>
<accession>A0A450SIJ9</accession>
<gene>
    <name evidence="2" type="ORF">BECKDK2373B_GA0170837_104124</name>
</gene>
<keyword evidence="1" id="KW-1133">Transmembrane helix</keyword>
<sequence>MGMSLVLLCVSHEIGALAEGAAPLLSRIPRFIPPRLGNPCNLRFVGFVGVTVGTTVGAIGIVGAIHESPLRWDRL</sequence>
<keyword evidence="1" id="KW-0812">Transmembrane</keyword>
<organism evidence="2">
    <name type="scientific">Candidatus Kentrum sp. DK</name>
    <dbReference type="NCBI Taxonomy" id="2126562"/>
    <lineage>
        <taxon>Bacteria</taxon>
        <taxon>Pseudomonadati</taxon>
        <taxon>Pseudomonadota</taxon>
        <taxon>Gammaproteobacteria</taxon>
        <taxon>Candidatus Kentrum</taxon>
    </lineage>
</organism>
<protein>
    <submittedName>
        <fullName evidence="2">Uncharacterized protein</fullName>
    </submittedName>
</protein>
<proteinExistence type="predicted"/>
<reference evidence="2" key="1">
    <citation type="submission" date="2019-02" db="EMBL/GenBank/DDBJ databases">
        <authorList>
            <person name="Gruber-Vodicka R. H."/>
            <person name="Seah K. B. B."/>
        </authorList>
    </citation>
    <scope>NUCLEOTIDE SEQUENCE</scope>
    <source>
        <strain evidence="2">BECK_DK47</strain>
    </source>
</reference>
<keyword evidence="1" id="KW-0472">Membrane</keyword>
<evidence type="ECO:0000313" key="2">
    <source>
        <dbReference type="EMBL" id="VFJ53209.1"/>
    </source>
</evidence>
<dbReference type="EMBL" id="CAADEX010000041">
    <property type="protein sequence ID" value="VFJ53209.1"/>
    <property type="molecule type" value="Genomic_DNA"/>
</dbReference>
<name>A0A450SIJ9_9GAMM</name>
<dbReference type="AlphaFoldDB" id="A0A450SIJ9"/>